<keyword evidence="2" id="KW-0472">Membrane</keyword>
<dbReference type="Gene3D" id="2.60.40.10">
    <property type="entry name" value="Immunoglobulins"/>
    <property type="match status" value="1"/>
</dbReference>
<protein>
    <submittedName>
        <fullName evidence="4">Insulin receptor</fullName>
    </submittedName>
</protein>
<dbReference type="InterPro" id="IPR036116">
    <property type="entry name" value="FN3_sf"/>
</dbReference>
<dbReference type="EMBL" id="BGPR01011537">
    <property type="protein sequence ID" value="GBN51782.1"/>
    <property type="molecule type" value="Genomic_DNA"/>
</dbReference>
<dbReference type="SUPFAM" id="SSF49265">
    <property type="entry name" value="Fibronectin type III"/>
    <property type="match status" value="1"/>
</dbReference>
<dbReference type="InterPro" id="IPR011009">
    <property type="entry name" value="Kinase-like_dom_sf"/>
</dbReference>
<feature type="transmembrane region" description="Helical" evidence="2">
    <location>
        <begin position="119"/>
        <end position="143"/>
    </location>
</feature>
<dbReference type="SUPFAM" id="SSF56112">
    <property type="entry name" value="Protein kinase-like (PK-like)"/>
    <property type="match status" value="1"/>
</dbReference>
<dbReference type="InterPro" id="IPR017441">
    <property type="entry name" value="Protein_kinase_ATP_BS"/>
</dbReference>
<keyword evidence="2" id="KW-0812">Transmembrane</keyword>
<dbReference type="InterPro" id="IPR003961">
    <property type="entry name" value="FN3_dom"/>
</dbReference>
<sequence>MCFTGGADDIDISSIVINNENLTSGILFVKWDEPKDYNGLIVNYHIEIRNAESSVHKPPLPVCITQVEYQKRNGYSLYDLLPGNYSLRLRATSLAGNGNWTTPVYFVIPDSRGGLRTEVLAILVSAVILISLVILVATFYLVYRRKYSNDMPTMLYASVNPEYMSAVYEPDEWEVPRDKIKLLQELGQGSFGMVYRGEFETGDKQILKCAVKLWEGLQPHSPPPGFATACDKCVQHHHVVQTRTLQYQEVTMCPGRQN</sequence>
<dbReference type="CDD" id="cd00063">
    <property type="entry name" value="FN3"/>
    <property type="match status" value="1"/>
</dbReference>
<dbReference type="AlphaFoldDB" id="A0A4Y2PKX2"/>
<name>A0A4Y2PKX2_ARAVE</name>
<feature type="binding site" evidence="1">
    <location>
        <position position="212"/>
    </location>
    <ligand>
        <name>ATP</name>
        <dbReference type="ChEBI" id="CHEBI:30616"/>
    </ligand>
</feature>
<evidence type="ECO:0000256" key="2">
    <source>
        <dbReference type="SAM" id="Phobius"/>
    </source>
</evidence>
<keyword evidence="1" id="KW-0067">ATP-binding</keyword>
<evidence type="ECO:0000259" key="3">
    <source>
        <dbReference type="PROSITE" id="PS50853"/>
    </source>
</evidence>
<dbReference type="InterPro" id="IPR013783">
    <property type="entry name" value="Ig-like_fold"/>
</dbReference>
<dbReference type="GO" id="GO:0005524">
    <property type="term" value="F:ATP binding"/>
    <property type="evidence" value="ECO:0007669"/>
    <property type="project" value="UniProtKB-UniRule"/>
</dbReference>
<evidence type="ECO:0000313" key="5">
    <source>
        <dbReference type="Proteomes" id="UP000499080"/>
    </source>
</evidence>
<evidence type="ECO:0000256" key="1">
    <source>
        <dbReference type="PROSITE-ProRule" id="PRU10141"/>
    </source>
</evidence>
<keyword evidence="1" id="KW-0547">Nucleotide-binding</keyword>
<evidence type="ECO:0000313" key="4">
    <source>
        <dbReference type="EMBL" id="GBN51782.1"/>
    </source>
</evidence>
<gene>
    <name evidence="4" type="primary">insr_3</name>
    <name evidence="4" type="ORF">AVEN_237475_1</name>
</gene>
<feature type="domain" description="Fibronectin type-III" evidence="3">
    <location>
        <begin position="11"/>
        <end position="111"/>
    </location>
</feature>
<keyword evidence="5" id="KW-1185">Reference proteome</keyword>
<dbReference type="PROSITE" id="PS50853">
    <property type="entry name" value="FN3"/>
    <property type="match status" value="1"/>
</dbReference>
<organism evidence="4 5">
    <name type="scientific">Araneus ventricosus</name>
    <name type="common">Orbweaver spider</name>
    <name type="synonym">Epeira ventricosa</name>
    <dbReference type="NCBI Taxonomy" id="182803"/>
    <lineage>
        <taxon>Eukaryota</taxon>
        <taxon>Metazoa</taxon>
        <taxon>Ecdysozoa</taxon>
        <taxon>Arthropoda</taxon>
        <taxon>Chelicerata</taxon>
        <taxon>Arachnida</taxon>
        <taxon>Araneae</taxon>
        <taxon>Araneomorphae</taxon>
        <taxon>Entelegynae</taxon>
        <taxon>Araneoidea</taxon>
        <taxon>Araneidae</taxon>
        <taxon>Araneus</taxon>
    </lineage>
</organism>
<reference evidence="4 5" key="1">
    <citation type="journal article" date="2019" name="Sci. Rep.">
        <title>Orb-weaving spider Araneus ventricosus genome elucidates the spidroin gene catalogue.</title>
        <authorList>
            <person name="Kono N."/>
            <person name="Nakamura H."/>
            <person name="Ohtoshi R."/>
            <person name="Moran D.A.P."/>
            <person name="Shinohara A."/>
            <person name="Yoshida Y."/>
            <person name="Fujiwara M."/>
            <person name="Mori M."/>
            <person name="Tomita M."/>
            <person name="Arakawa K."/>
        </authorList>
    </citation>
    <scope>NUCLEOTIDE SEQUENCE [LARGE SCALE GENOMIC DNA]</scope>
</reference>
<dbReference type="OrthoDB" id="5809444at2759"/>
<dbReference type="Gene3D" id="3.30.200.20">
    <property type="entry name" value="Phosphorylase Kinase, domain 1"/>
    <property type="match status" value="1"/>
</dbReference>
<dbReference type="PROSITE" id="PS00107">
    <property type="entry name" value="PROTEIN_KINASE_ATP"/>
    <property type="match status" value="1"/>
</dbReference>
<proteinExistence type="predicted"/>
<dbReference type="Proteomes" id="UP000499080">
    <property type="component" value="Unassembled WGS sequence"/>
</dbReference>
<keyword evidence="4" id="KW-0675">Receptor</keyword>
<dbReference type="Pfam" id="PF00041">
    <property type="entry name" value="fn3"/>
    <property type="match status" value="1"/>
</dbReference>
<keyword evidence="2" id="KW-1133">Transmembrane helix</keyword>
<comment type="caution">
    <text evidence="4">The sequence shown here is derived from an EMBL/GenBank/DDBJ whole genome shotgun (WGS) entry which is preliminary data.</text>
</comment>
<accession>A0A4Y2PKX2</accession>